<dbReference type="Proteomes" id="UP000571817">
    <property type="component" value="Unassembled WGS sequence"/>
</dbReference>
<keyword evidence="3" id="KW-1185">Reference proteome</keyword>
<proteinExistence type="predicted"/>
<dbReference type="PROSITE" id="PS51819">
    <property type="entry name" value="VOC"/>
    <property type="match status" value="2"/>
</dbReference>
<dbReference type="InterPro" id="IPR052164">
    <property type="entry name" value="Anthracycline_SecMetBiosynth"/>
</dbReference>
<dbReference type="RefSeq" id="WP_179478235.1">
    <property type="nucleotide sequence ID" value="NZ_JACCFW010000001.1"/>
</dbReference>
<comment type="caution">
    <text evidence="2">The sequence shown here is derived from an EMBL/GenBank/DDBJ whole genome shotgun (WGS) entry which is preliminary data.</text>
</comment>
<evidence type="ECO:0000259" key="1">
    <source>
        <dbReference type="PROSITE" id="PS51819"/>
    </source>
</evidence>
<name>A0A853DAZ2_9MICO</name>
<dbReference type="PANTHER" id="PTHR33993">
    <property type="entry name" value="GLYOXALASE-RELATED"/>
    <property type="match status" value="1"/>
</dbReference>
<gene>
    <name evidence="2" type="ORF">HNR15_000122</name>
</gene>
<dbReference type="Pfam" id="PF18029">
    <property type="entry name" value="Glyoxalase_6"/>
    <property type="match status" value="1"/>
</dbReference>
<dbReference type="EMBL" id="JACCFW010000001">
    <property type="protein sequence ID" value="NYJ73159.1"/>
    <property type="molecule type" value="Genomic_DNA"/>
</dbReference>
<dbReference type="PANTHER" id="PTHR33993:SF14">
    <property type="entry name" value="GB|AAF24581.1"/>
    <property type="match status" value="1"/>
</dbReference>
<accession>A0A853DAZ2</accession>
<dbReference type="InterPro" id="IPR037523">
    <property type="entry name" value="VOC_core"/>
</dbReference>
<organism evidence="2 3">
    <name type="scientific">Allobranchiibius huperziae</name>
    <dbReference type="NCBI Taxonomy" id="1874116"/>
    <lineage>
        <taxon>Bacteria</taxon>
        <taxon>Bacillati</taxon>
        <taxon>Actinomycetota</taxon>
        <taxon>Actinomycetes</taxon>
        <taxon>Micrococcales</taxon>
        <taxon>Dermacoccaceae</taxon>
        <taxon>Allobranchiibius</taxon>
    </lineage>
</organism>
<dbReference type="SUPFAM" id="SSF54593">
    <property type="entry name" value="Glyoxalase/Bleomycin resistance protein/Dihydroxybiphenyl dioxygenase"/>
    <property type="match status" value="1"/>
</dbReference>
<reference evidence="2 3" key="1">
    <citation type="submission" date="2020-07" db="EMBL/GenBank/DDBJ databases">
        <title>Sequencing the genomes of 1000 actinobacteria strains.</title>
        <authorList>
            <person name="Klenk H.-P."/>
        </authorList>
    </citation>
    <scope>NUCLEOTIDE SEQUENCE [LARGE SCALE GENOMIC DNA]</scope>
    <source>
        <strain evidence="2 3">DSM 29531</strain>
    </source>
</reference>
<dbReference type="Gene3D" id="3.10.180.10">
    <property type="entry name" value="2,3-Dihydroxybiphenyl 1,2-Dioxygenase, domain 1"/>
    <property type="match status" value="2"/>
</dbReference>
<dbReference type="InterPro" id="IPR041581">
    <property type="entry name" value="Glyoxalase_6"/>
</dbReference>
<evidence type="ECO:0000313" key="3">
    <source>
        <dbReference type="Proteomes" id="UP000571817"/>
    </source>
</evidence>
<feature type="domain" description="VOC" evidence="1">
    <location>
        <begin position="16"/>
        <end position="134"/>
    </location>
</feature>
<evidence type="ECO:0000313" key="2">
    <source>
        <dbReference type="EMBL" id="NYJ73159.1"/>
    </source>
</evidence>
<dbReference type="CDD" id="cd07247">
    <property type="entry name" value="SgaA_N_like"/>
    <property type="match status" value="1"/>
</dbReference>
<dbReference type="Pfam" id="PF00903">
    <property type="entry name" value="Glyoxalase"/>
    <property type="match status" value="1"/>
</dbReference>
<dbReference type="AlphaFoldDB" id="A0A853DAZ2"/>
<sequence length="261" mass="27868">MPVRDVNWPVGSPCWAECSFEPEHRGMTHARDFYEKLFGWRTEEGVSGSGGAGSAAYVTCFKDERAAAGLSPMLAEGERPSWLTYLATDDIEEAAQAVQRAGGIVHVPPADAGDLGRLAFCTDPTGAYFALWQAGTHKGFGIVAEPDAVAWHTLLTRDLAGAKAFYGEVFGYTFEDRAPDLSIAKLPGGAEVAGFHQADQLADDVPANWLVHFAVSDRDSSAQIAQSLGAQVLMTSHSPMGPEALLQGKHGEVFTVVQVTD</sequence>
<feature type="domain" description="VOC" evidence="1">
    <location>
        <begin position="148"/>
        <end position="261"/>
    </location>
</feature>
<dbReference type="InterPro" id="IPR029068">
    <property type="entry name" value="Glyas_Bleomycin-R_OHBP_Dase"/>
</dbReference>
<dbReference type="InterPro" id="IPR004360">
    <property type="entry name" value="Glyas_Fos-R_dOase_dom"/>
</dbReference>
<protein>
    <recommendedName>
        <fullName evidence="1">VOC domain-containing protein</fullName>
    </recommendedName>
</protein>